<accession>A0AAW0EJL8</accession>
<reference evidence="11 12" key="1">
    <citation type="journal article" date="2024" name="J Genomics">
        <title>Draft genome sequencing and assembly of Favolaschia claudopus CIRM-BRFM 2984 isolated from oak limbs.</title>
        <authorList>
            <person name="Navarro D."/>
            <person name="Drula E."/>
            <person name="Chaduli D."/>
            <person name="Cazenave R."/>
            <person name="Ahrendt S."/>
            <person name="Wang J."/>
            <person name="Lipzen A."/>
            <person name="Daum C."/>
            <person name="Barry K."/>
            <person name="Grigoriev I.V."/>
            <person name="Favel A."/>
            <person name="Rosso M.N."/>
            <person name="Martin F."/>
        </authorList>
    </citation>
    <scope>NUCLEOTIDE SEQUENCE [LARGE SCALE GENOMIC DNA]</scope>
    <source>
        <strain evidence="11 12">CIRM-BRFM 2984</strain>
    </source>
</reference>
<evidence type="ECO:0000259" key="10">
    <source>
        <dbReference type="Pfam" id="PF02230"/>
    </source>
</evidence>
<dbReference type="Pfam" id="PF02230">
    <property type="entry name" value="Abhydrolase_2"/>
    <property type="match status" value="1"/>
</dbReference>
<dbReference type="GO" id="GO:0006631">
    <property type="term" value="P:fatty acid metabolic process"/>
    <property type="evidence" value="ECO:0007669"/>
    <property type="project" value="UniProtKB-KW"/>
</dbReference>
<keyword evidence="6" id="KW-0443">Lipid metabolism</keyword>
<gene>
    <name evidence="11" type="ORF">R3P38DRAFT_56189</name>
</gene>
<dbReference type="EC" id="3.1.2.22" evidence="2"/>
<keyword evidence="6" id="KW-0276">Fatty acid metabolism</keyword>
<sequence length="238" mass="25698">MACDSSYIKIASSSHSATVILMHGLGDSGRSMYATASWLRQDPALQHIQWILPQAPIRPVAANGNRRMSAWFNVCNVQFQGKEDEEGMFDSARTIEQLIDEELSSGIDPSRIVLAGFMQGAALSLLAGLTTPKKLAGLAVLSGRLPIPHKMKGMASAHAPSLPIFWGYNIADPLAGFAFDQLSVKFLTQEMGFPTAVAATGDVRGIELHGYRGLGTGISSDELRDLGVWLKKALPRFQ</sequence>
<comment type="catalytic activity">
    <reaction evidence="9">
        <text>S-hexadecanoyl-L-cysteinyl-[protein] + H2O = L-cysteinyl-[protein] + hexadecanoate + H(+)</text>
        <dbReference type="Rhea" id="RHEA:19233"/>
        <dbReference type="Rhea" id="RHEA-COMP:10131"/>
        <dbReference type="Rhea" id="RHEA-COMP:11032"/>
        <dbReference type="ChEBI" id="CHEBI:7896"/>
        <dbReference type="ChEBI" id="CHEBI:15377"/>
        <dbReference type="ChEBI" id="CHEBI:15378"/>
        <dbReference type="ChEBI" id="CHEBI:29950"/>
        <dbReference type="ChEBI" id="CHEBI:74151"/>
        <dbReference type="EC" id="3.1.2.22"/>
    </reaction>
</comment>
<dbReference type="Gene3D" id="3.40.50.1820">
    <property type="entry name" value="alpha/beta hydrolase"/>
    <property type="match status" value="1"/>
</dbReference>
<protein>
    <recommendedName>
        <fullName evidence="3">Acyl-protein thioesterase 1</fullName>
        <ecNumber evidence="2">3.1.2.22</ecNumber>
    </recommendedName>
    <alternativeName>
        <fullName evidence="8">Palmitoyl-protein hydrolase</fullName>
    </alternativeName>
</protein>
<dbReference type="GO" id="GO:0052689">
    <property type="term" value="F:carboxylic ester hydrolase activity"/>
    <property type="evidence" value="ECO:0007669"/>
    <property type="project" value="UniProtKB-KW"/>
</dbReference>
<evidence type="ECO:0000313" key="12">
    <source>
        <dbReference type="Proteomes" id="UP001362999"/>
    </source>
</evidence>
<dbReference type="InterPro" id="IPR050565">
    <property type="entry name" value="LYPA1-2/EST-like"/>
</dbReference>
<evidence type="ECO:0000256" key="2">
    <source>
        <dbReference type="ARBA" id="ARBA00012423"/>
    </source>
</evidence>
<dbReference type="GO" id="GO:0008474">
    <property type="term" value="F:palmitoyl-(protein) hydrolase activity"/>
    <property type="evidence" value="ECO:0007669"/>
    <property type="project" value="UniProtKB-EC"/>
</dbReference>
<dbReference type="PANTHER" id="PTHR10655">
    <property type="entry name" value="LYSOPHOSPHOLIPASE-RELATED"/>
    <property type="match status" value="1"/>
</dbReference>
<keyword evidence="12" id="KW-1185">Reference proteome</keyword>
<comment type="similarity">
    <text evidence="1">Belongs to the AB hydrolase superfamily. AB hydrolase 2 family.</text>
</comment>
<evidence type="ECO:0000256" key="4">
    <source>
        <dbReference type="ARBA" id="ARBA00022487"/>
    </source>
</evidence>
<evidence type="ECO:0000256" key="3">
    <source>
        <dbReference type="ARBA" id="ARBA00014923"/>
    </source>
</evidence>
<organism evidence="11 12">
    <name type="scientific">Favolaschia claudopus</name>
    <dbReference type="NCBI Taxonomy" id="2862362"/>
    <lineage>
        <taxon>Eukaryota</taxon>
        <taxon>Fungi</taxon>
        <taxon>Dikarya</taxon>
        <taxon>Basidiomycota</taxon>
        <taxon>Agaricomycotina</taxon>
        <taxon>Agaricomycetes</taxon>
        <taxon>Agaricomycetidae</taxon>
        <taxon>Agaricales</taxon>
        <taxon>Marasmiineae</taxon>
        <taxon>Mycenaceae</taxon>
        <taxon>Favolaschia</taxon>
    </lineage>
</organism>
<comment type="caution">
    <text evidence="11">The sequence shown here is derived from an EMBL/GenBank/DDBJ whole genome shotgun (WGS) entry which is preliminary data.</text>
</comment>
<feature type="domain" description="Phospholipase/carboxylesterase/thioesterase" evidence="10">
    <location>
        <begin position="8"/>
        <end position="190"/>
    </location>
</feature>
<dbReference type="InterPro" id="IPR003140">
    <property type="entry name" value="PLipase/COase/thioEstase"/>
</dbReference>
<evidence type="ECO:0000256" key="9">
    <source>
        <dbReference type="ARBA" id="ARBA00047337"/>
    </source>
</evidence>
<evidence type="ECO:0000256" key="5">
    <source>
        <dbReference type="ARBA" id="ARBA00022801"/>
    </source>
</evidence>
<dbReference type="GO" id="GO:0005737">
    <property type="term" value="C:cytoplasm"/>
    <property type="evidence" value="ECO:0007669"/>
    <property type="project" value="TreeGrafter"/>
</dbReference>
<evidence type="ECO:0000256" key="7">
    <source>
        <dbReference type="ARBA" id="ARBA00029392"/>
    </source>
</evidence>
<keyword evidence="5" id="KW-0378">Hydrolase</keyword>
<dbReference type="SUPFAM" id="SSF53474">
    <property type="entry name" value="alpha/beta-Hydrolases"/>
    <property type="match status" value="1"/>
</dbReference>
<dbReference type="InterPro" id="IPR029058">
    <property type="entry name" value="AB_hydrolase_fold"/>
</dbReference>
<dbReference type="PANTHER" id="PTHR10655:SF17">
    <property type="entry name" value="LYSOPHOSPHOLIPASE-LIKE PROTEIN 1"/>
    <property type="match status" value="1"/>
</dbReference>
<evidence type="ECO:0000256" key="6">
    <source>
        <dbReference type="ARBA" id="ARBA00022832"/>
    </source>
</evidence>
<evidence type="ECO:0000256" key="8">
    <source>
        <dbReference type="ARBA" id="ARBA00031195"/>
    </source>
</evidence>
<comment type="function">
    <text evidence="7">Hydrolyzes fatty acids from S-acylated cysteine residues in proteins with a strong preference for palmitoylated G-alpha proteins over other acyl substrates. Mediates the deacylation of G-alpha proteins such as GPA1 in vivo, but has weak or no activity toward palmitoylated Ras proteins. Has weak lysophospholipase activity in vitro; however such activity may not exist in vivo.</text>
</comment>
<name>A0AAW0EJL8_9AGAR</name>
<proteinExistence type="inferred from homology"/>
<keyword evidence="4" id="KW-0719">Serine esterase</keyword>
<evidence type="ECO:0000256" key="1">
    <source>
        <dbReference type="ARBA" id="ARBA00006499"/>
    </source>
</evidence>
<dbReference type="EMBL" id="JAWWNJ010000001">
    <property type="protein sequence ID" value="KAK7064716.1"/>
    <property type="molecule type" value="Genomic_DNA"/>
</dbReference>
<dbReference type="AlphaFoldDB" id="A0AAW0EJL8"/>
<dbReference type="Proteomes" id="UP001362999">
    <property type="component" value="Unassembled WGS sequence"/>
</dbReference>
<evidence type="ECO:0000313" key="11">
    <source>
        <dbReference type="EMBL" id="KAK7064716.1"/>
    </source>
</evidence>